<sequence length="165" mass="17925">MRRRRRRRAHRRHGVERLMRAPRARAVGVRRAASRATGKPAGARRALARAALMLALCGVAAALPAQRRILPASQPAPPPCVQVRIGRDEAGRWDCVNDAIKTEVDKVAPLDAADSPGRRLAPIGQGLAVPAATRQRLGDQYGRSIAPQRPERAFPATPLSRPPVR</sequence>
<feature type="region of interest" description="Disordered" evidence="1">
    <location>
        <begin position="138"/>
        <end position="165"/>
    </location>
</feature>
<comment type="caution">
    <text evidence="2">The sequence shown here is derived from an EMBL/GenBank/DDBJ whole genome shotgun (WGS) entry which is preliminary data.</text>
</comment>
<dbReference type="AlphaFoldDB" id="A0A3N2RG54"/>
<name>A0A3N2RG54_LYSEN</name>
<proteinExistence type="predicted"/>
<dbReference type="EMBL" id="RCTY01000034">
    <property type="protein sequence ID" value="ROU06374.1"/>
    <property type="molecule type" value="Genomic_DNA"/>
</dbReference>
<evidence type="ECO:0000256" key="1">
    <source>
        <dbReference type="SAM" id="MobiDB-lite"/>
    </source>
</evidence>
<evidence type="ECO:0000313" key="2">
    <source>
        <dbReference type="EMBL" id="ROU06374.1"/>
    </source>
</evidence>
<evidence type="ECO:0000313" key="3">
    <source>
        <dbReference type="Proteomes" id="UP000275910"/>
    </source>
</evidence>
<organism evidence="2 3">
    <name type="scientific">Lysobacter enzymogenes</name>
    <dbReference type="NCBI Taxonomy" id="69"/>
    <lineage>
        <taxon>Bacteria</taxon>
        <taxon>Pseudomonadati</taxon>
        <taxon>Pseudomonadota</taxon>
        <taxon>Gammaproteobacteria</taxon>
        <taxon>Lysobacterales</taxon>
        <taxon>Lysobacteraceae</taxon>
        <taxon>Lysobacter</taxon>
    </lineage>
</organism>
<reference evidence="2 3" key="1">
    <citation type="submission" date="2018-10" db="EMBL/GenBank/DDBJ databases">
        <title>The genome of Lysobacter enzymogenes OH11.</title>
        <authorList>
            <person name="Liu F."/>
            <person name="Zhao Y."/>
            <person name="Qian G."/>
            <person name="Chen Y."/>
            <person name="Xu H."/>
        </authorList>
    </citation>
    <scope>NUCLEOTIDE SEQUENCE [LARGE SCALE GENOMIC DNA]</scope>
    <source>
        <strain evidence="2 3">OH11</strain>
    </source>
</reference>
<dbReference type="Proteomes" id="UP000275910">
    <property type="component" value="Unassembled WGS sequence"/>
</dbReference>
<protein>
    <submittedName>
        <fullName evidence="2">Uncharacterized protein</fullName>
    </submittedName>
</protein>
<accession>A0A3N2RG54</accession>
<gene>
    <name evidence="2" type="ORF">D9T17_14090</name>
</gene>